<evidence type="ECO:0000313" key="2">
    <source>
        <dbReference type="EMBL" id="MBB4660709.1"/>
    </source>
</evidence>
<dbReference type="AlphaFoldDB" id="A0A840I748"/>
<evidence type="ECO:0000313" key="3">
    <source>
        <dbReference type="Proteomes" id="UP000585272"/>
    </source>
</evidence>
<keyword evidence="2" id="KW-0560">Oxidoreductase</keyword>
<dbReference type="GO" id="GO:0051213">
    <property type="term" value="F:dioxygenase activity"/>
    <property type="evidence" value="ECO:0007669"/>
    <property type="project" value="UniProtKB-KW"/>
</dbReference>
<dbReference type="EMBL" id="JACHNU010000001">
    <property type="protein sequence ID" value="MBB4660709.1"/>
    <property type="molecule type" value="Genomic_DNA"/>
</dbReference>
<dbReference type="InterPro" id="IPR029068">
    <property type="entry name" value="Glyas_Bleomycin-R_OHBP_Dase"/>
</dbReference>
<dbReference type="RefSeq" id="WP_183338262.1">
    <property type="nucleotide sequence ID" value="NZ_JACHNU010000001.1"/>
</dbReference>
<feature type="domain" description="VOC" evidence="1">
    <location>
        <begin position="6"/>
        <end position="116"/>
    </location>
</feature>
<dbReference type="InterPro" id="IPR004360">
    <property type="entry name" value="Glyas_Fos-R_dOase_dom"/>
</dbReference>
<reference evidence="2 3" key="1">
    <citation type="submission" date="2020-08" db="EMBL/GenBank/DDBJ databases">
        <title>Genomic Encyclopedia of Archaeal and Bacterial Type Strains, Phase II (KMG-II): from individual species to whole genera.</title>
        <authorList>
            <person name="Goeker M."/>
        </authorList>
    </citation>
    <scope>NUCLEOTIDE SEQUENCE [LARGE SCALE GENOMIC DNA]</scope>
    <source>
        <strain evidence="2 3">DSM 23288</strain>
    </source>
</reference>
<evidence type="ECO:0000259" key="1">
    <source>
        <dbReference type="PROSITE" id="PS51819"/>
    </source>
</evidence>
<organism evidence="2 3">
    <name type="scientific">Conexibacter arvalis</name>
    <dbReference type="NCBI Taxonomy" id="912552"/>
    <lineage>
        <taxon>Bacteria</taxon>
        <taxon>Bacillati</taxon>
        <taxon>Actinomycetota</taxon>
        <taxon>Thermoleophilia</taxon>
        <taxon>Solirubrobacterales</taxon>
        <taxon>Conexibacteraceae</taxon>
        <taxon>Conexibacter</taxon>
    </lineage>
</organism>
<dbReference type="GO" id="GO:0016829">
    <property type="term" value="F:lyase activity"/>
    <property type="evidence" value="ECO:0007669"/>
    <property type="project" value="UniProtKB-KW"/>
</dbReference>
<keyword evidence="2" id="KW-0456">Lyase</keyword>
<dbReference type="Gene3D" id="3.10.180.10">
    <property type="entry name" value="2,3-Dihydroxybiphenyl 1,2-Dioxygenase, domain 1"/>
    <property type="match status" value="1"/>
</dbReference>
<dbReference type="SUPFAM" id="SSF54593">
    <property type="entry name" value="Glyoxalase/Bleomycin resistance protein/Dihydroxybiphenyl dioxygenase"/>
    <property type="match status" value="1"/>
</dbReference>
<dbReference type="Proteomes" id="UP000585272">
    <property type="component" value="Unassembled WGS sequence"/>
</dbReference>
<dbReference type="InterPro" id="IPR037523">
    <property type="entry name" value="VOC_core"/>
</dbReference>
<accession>A0A840I748</accession>
<protein>
    <submittedName>
        <fullName evidence="2">Catechol 2,3-dioxygenase-like lactoylglutathione lyase family enzyme</fullName>
    </submittedName>
</protein>
<dbReference type="Pfam" id="PF00903">
    <property type="entry name" value="Glyoxalase"/>
    <property type="match status" value="1"/>
</dbReference>
<name>A0A840I748_9ACTN</name>
<proteinExistence type="predicted"/>
<dbReference type="PROSITE" id="PS51819">
    <property type="entry name" value="VOC"/>
    <property type="match status" value="1"/>
</dbReference>
<gene>
    <name evidence="2" type="ORF">BDZ31_000282</name>
</gene>
<keyword evidence="3" id="KW-1185">Reference proteome</keyword>
<comment type="caution">
    <text evidence="2">The sequence shown here is derived from an EMBL/GenBank/DDBJ whole genome shotgun (WGS) entry which is preliminary data.</text>
</comment>
<keyword evidence="2" id="KW-0223">Dioxygenase</keyword>
<sequence length="120" mass="13147">MPTIARLDYVTVPTQDSERACAFYGETLGLRADDSAPTEFWVGSTCLAIWEPERFGMPFAPQKNGHLALHVDDVAAARGELEAQGVEFTGETVDSGVCHMAFFTDPDGNDLMLHSRYAPH</sequence>